<gene>
    <name evidence="3" type="ORF">E6Q54_08330</name>
</gene>
<dbReference type="RefSeq" id="WP_276759916.1">
    <property type="nucleotide sequence ID" value="NZ_SSGD01000038.1"/>
</dbReference>
<accession>A0A5C7Y802</accession>
<name>A0A5C7Y802_9MYCO</name>
<dbReference type="Pfam" id="PF02515">
    <property type="entry name" value="CoA_transf_3"/>
    <property type="match status" value="2"/>
</dbReference>
<dbReference type="InterPro" id="IPR044855">
    <property type="entry name" value="CoA-Trfase_III_dom3_sf"/>
</dbReference>
<organism evidence="3 4">
    <name type="scientific">Mycolicibacter arupensis</name>
    <dbReference type="NCBI Taxonomy" id="342002"/>
    <lineage>
        <taxon>Bacteria</taxon>
        <taxon>Bacillati</taxon>
        <taxon>Actinomycetota</taxon>
        <taxon>Actinomycetes</taxon>
        <taxon>Mycobacteriales</taxon>
        <taxon>Mycobacteriaceae</taxon>
        <taxon>Mycolicibacter</taxon>
    </lineage>
</organism>
<dbReference type="InterPro" id="IPR023606">
    <property type="entry name" value="CoA-Trfase_III_dom_1_sf"/>
</dbReference>
<protein>
    <submittedName>
        <fullName evidence="3">CoA transferase</fullName>
    </submittedName>
</protein>
<keyword evidence="2 3" id="KW-0808">Transferase</keyword>
<dbReference type="PANTHER" id="PTHR48228">
    <property type="entry name" value="SUCCINYL-COA--D-CITRAMALATE COA-TRANSFERASE"/>
    <property type="match status" value="1"/>
</dbReference>
<dbReference type="InterPro" id="IPR050509">
    <property type="entry name" value="CoA-transferase_III"/>
</dbReference>
<dbReference type="AlphaFoldDB" id="A0A5C7Y802"/>
<dbReference type="GO" id="GO:0016740">
    <property type="term" value="F:transferase activity"/>
    <property type="evidence" value="ECO:0007669"/>
    <property type="project" value="UniProtKB-KW"/>
</dbReference>
<evidence type="ECO:0000313" key="3">
    <source>
        <dbReference type="EMBL" id="TXI57374.1"/>
    </source>
</evidence>
<proteinExistence type="inferred from homology"/>
<dbReference type="PANTHER" id="PTHR48228:SF6">
    <property type="entry name" value="L-CARNITINE COA-TRANSFERASE"/>
    <property type="match status" value="1"/>
</dbReference>
<dbReference type="InterPro" id="IPR003673">
    <property type="entry name" value="CoA-Trfase_fam_III"/>
</dbReference>
<evidence type="ECO:0000313" key="4">
    <source>
        <dbReference type="Proteomes" id="UP000321797"/>
    </source>
</evidence>
<dbReference type="Gene3D" id="3.30.1540.10">
    <property type="entry name" value="formyl-coa transferase, domain 3"/>
    <property type="match status" value="2"/>
</dbReference>
<sequence>MTPVLLKSVRVLDLAGGDADAVTRLLADLGADVLKVEPPGGNPARSAAPLLDGVSIAFALHNANKRGIVLDPADARDRHRFEELVGTADIVVDSGHPGLTGDFGTSCAELADRFSSLVTMSVTDFGTSGPRRTWQATDAVLYALSGALSRSGPTSGTPVLPPEGIASATAAVQAAWAVLVAYYNRLRCGTGDYIDFSRFDAVVTVLDPIFGAHGQVAAAQRASSRWRGRPRNQDAYPIYACRDGYVRLCVMSPRQWRALWSWLGEPAEYADPKFGVIGERFAVWPQISALIRALFADQDMTELVAAGQSRGVPIAAVGDPAQVLTEEHFVAAQAVTRAELAPGLSAVIPTGYYVVDDQRAGFRTPAPTVSGSDTGWLADAWTESACEGAVGDRPFEGLRIVDLGVIVAGGEASRLFGDLGAQIIKVESAAYPDGLRQARPGEAMSESFAWTHRNNSGFGLDLRSPAGKDVFAGLVGAADAVLANFKPGTLTALGFSYDALREINPRIVLTESSAFGESGPWSDRMGYGPLVRATTGVTALWTAPENTAESGRHPFYDATTVFPDHVVARVAALGALAALIASRRTAVGSHVHVSQAETAINQLDTSYVGRAAGPSVQPDTAVDLVCACSGEDEWCVISIRTDTEMHSVAAAFGDEGLASDPRFATGAERVAHRGELAAELGRHTVDHAPLGVAELLQGGGVAAAPMNRPPDVADDPQLAHRGVFAAMTHPLIEHPLPAETGPAPFRNIPVAPQRPAPLPGQDTRDICRTVLGLEDAQTDRLIADGVLFSAD</sequence>
<evidence type="ECO:0000256" key="1">
    <source>
        <dbReference type="ARBA" id="ARBA00008383"/>
    </source>
</evidence>
<dbReference type="Gene3D" id="3.40.50.10540">
    <property type="entry name" value="Crotonobetainyl-coa:carnitine coa-transferase, domain 1"/>
    <property type="match status" value="2"/>
</dbReference>
<dbReference type="Proteomes" id="UP000321797">
    <property type="component" value="Unassembled WGS sequence"/>
</dbReference>
<dbReference type="EMBL" id="SSGD01000038">
    <property type="protein sequence ID" value="TXI57374.1"/>
    <property type="molecule type" value="Genomic_DNA"/>
</dbReference>
<comment type="similarity">
    <text evidence="1">Belongs to the CoA-transferase III family.</text>
</comment>
<comment type="caution">
    <text evidence="3">The sequence shown here is derived from an EMBL/GenBank/DDBJ whole genome shotgun (WGS) entry which is preliminary data.</text>
</comment>
<reference evidence="3 4" key="1">
    <citation type="submission" date="2018-09" db="EMBL/GenBank/DDBJ databases">
        <title>Metagenome Assembled Genomes from an Advanced Water Purification Facility.</title>
        <authorList>
            <person name="Stamps B.W."/>
            <person name="Spear J.R."/>
        </authorList>
    </citation>
    <scope>NUCLEOTIDE SEQUENCE [LARGE SCALE GENOMIC DNA]</scope>
    <source>
        <strain evidence="3">Bin_29_2</strain>
    </source>
</reference>
<dbReference type="SUPFAM" id="SSF89796">
    <property type="entry name" value="CoA-transferase family III (CaiB/BaiF)"/>
    <property type="match status" value="2"/>
</dbReference>
<evidence type="ECO:0000256" key="2">
    <source>
        <dbReference type="ARBA" id="ARBA00022679"/>
    </source>
</evidence>